<protein>
    <recommendedName>
        <fullName evidence="18">ATP synthase F(0) complex subunit f, mitochondrial</fullName>
    </recommendedName>
    <alternativeName>
        <fullName evidence="15">ATP synthase membrane subunit f</fullName>
    </alternativeName>
</protein>
<dbReference type="PANTHER" id="PTHR13080:SF16">
    <property type="entry name" value="ATP SYNTHASE SUBUNIT F, MITOCHONDRIAL"/>
    <property type="match status" value="1"/>
</dbReference>
<name>A0A8C4LGI1_EQUAS</name>
<evidence type="ECO:0000256" key="12">
    <source>
        <dbReference type="ARBA" id="ARBA00023128"/>
    </source>
</evidence>
<comment type="subcellular location">
    <subcellularLocation>
        <location evidence="1">Mitochondrion inner membrane</location>
        <topology evidence="1">Single-pass membrane protein</topology>
    </subcellularLocation>
</comment>
<evidence type="ECO:0000256" key="16">
    <source>
        <dbReference type="ARBA" id="ARBA00054012"/>
    </source>
</evidence>
<evidence type="ECO:0000256" key="4">
    <source>
        <dbReference type="ARBA" id="ARBA00022547"/>
    </source>
</evidence>
<keyword evidence="8" id="KW-0999">Mitochondrion inner membrane</keyword>
<keyword evidence="6 19" id="KW-0812">Transmembrane</keyword>
<evidence type="ECO:0000256" key="2">
    <source>
        <dbReference type="ARBA" id="ARBA00005895"/>
    </source>
</evidence>
<dbReference type="AlphaFoldDB" id="A0A8C4LGI1"/>
<reference evidence="20 21" key="1">
    <citation type="journal article" date="2020" name="Nat. Commun.">
        <title>Donkey genomes provide new insights into domestication and selection for coat color.</title>
        <authorList>
            <person name="Wang"/>
            <person name="C."/>
            <person name="Li"/>
            <person name="H."/>
            <person name="Guo"/>
            <person name="Y."/>
            <person name="Huang"/>
            <person name="J."/>
            <person name="Sun"/>
            <person name="Y."/>
            <person name="Min"/>
            <person name="J."/>
            <person name="Wang"/>
            <person name="J."/>
            <person name="Fang"/>
            <person name="X."/>
            <person name="Zhao"/>
            <person name="Z."/>
            <person name="Wang"/>
            <person name="S."/>
            <person name="Zhang"/>
            <person name="Y."/>
            <person name="Liu"/>
            <person name="Q."/>
            <person name="Jiang"/>
            <person name="Q."/>
            <person name="Wang"/>
            <person name="X."/>
            <person name="Guo"/>
            <person name="Y."/>
            <person name="Yang"/>
            <person name="C."/>
            <person name="Wang"/>
            <person name="Y."/>
            <person name="Tian"/>
            <person name="F."/>
            <person name="Zhuang"/>
            <person name="G."/>
            <person name="Fan"/>
            <person name="Y."/>
            <person name="Gao"/>
            <person name="Q."/>
            <person name="Li"/>
            <person name="Y."/>
            <person name="Ju"/>
            <person name="Z."/>
            <person name="Li"/>
            <person name="J."/>
            <person name="Li"/>
            <person name="R."/>
            <person name="Hou"/>
            <person name="M."/>
            <person name="Yang"/>
            <person name="G."/>
            <person name="Liu"/>
            <person name="G."/>
            <person name="Liu"/>
            <person name="W."/>
            <person name="Guo"/>
            <person name="J."/>
            <person name="Pan"/>
            <person name="S."/>
            <person name="Fan"/>
            <person name="G."/>
            <person name="Zhang"/>
            <person name="W."/>
            <person name="Zhang"/>
            <person name="R."/>
            <person name="Yu"/>
            <person name="J."/>
            <person name="Zhang"/>
            <person name="X."/>
            <person name="Yin"/>
            <person name="Q."/>
            <person name="Ji"/>
            <person name="C."/>
            <person name="Jin"/>
            <person name="Y."/>
            <person name="Yue"/>
            <person name="G."/>
            <person name="Liu"/>
            <person name="M."/>
            <person name="Xu"/>
            <person name="J."/>
            <person name="Liu"/>
            <person name="S."/>
            <person name="Jordana"/>
            <person name="J."/>
            <person name="Noce"/>
            <person name="A."/>
            <person name="Amills"/>
            <person name="M."/>
            <person name="Wu"/>
            <person name="D.D."/>
            <person name="Li"/>
            <person name="S."/>
            <person name="Zhou"/>
            <person name="X. and Zhong"/>
            <person name="J."/>
        </authorList>
    </citation>
    <scope>NUCLEOTIDE SEQUENCE [LARGE SCALE GENOMIC DNA]</scope>
</reference>
<sequence>LTSSIGIDFKMASVIPVKEKKRMDVKIGELPSEILKLDFTSKGIAGAFQSRYCQYYNGVNGKEGSISGVSKVLAAYLFKYIIVKRNYGYQRLSQQRQREAYACVVFFKICLAIPTFVLFPCERQT</sequence>
<keyword evidence="10" id="KW-0007">Acetylation</keyword>
<dbReference type="Ensembl" id="ENSEAST00005012624.2">
    <property type="protein sequence ID" value="ENSEASP00005011613.2"/>
    <property type="gene ID" value="ENSEASG00005008165.2"/>
</dbReference>
<evidence type="ECO:0000256" key="15">
    <source>
        <dbReference type="ARBA" id="ARBA00032201"/>
    </source>
</evidence>
<dbReference type="PANTHER" id="PTHR13080">
    <property type="entry name" value="ATP SYNTHASE F CHAIN, MITOCHONDRIAL-RELATED"/>
    <property type="match status" value="1"/>
</dbReference>
<keyword evidence="3" id="KW-0813">Transport</keyword>
<reference evidence="20" key="3">
    <citation type="submission" date="2025-09" db="UniProtKB">
        <authorList>
            <consortium name="Ensembl"/>
        </authorList>
    </citation>
    <scope>IDENTIFICATION</scope>
</reference>
<evidence type="ECO:0000313" key="21">
    <source>
        <dbReference type="Proteomes" id="UP000694387"/>
    </source>
</evidence>
<evidence type="ECO:0000256" key="10">
    <source>
        <dbReference type="ARBA" id="ARBA00022990"/>
    </source>
</evidence>
<feature type="transmembrane region" description="Helical" evidence="19">
    <location>
        <begin position="100"/>
        <end position="119"/>
    </location>
</feature>
<dbReference type="GO" id="GO:0005743">
    <property type="term" value="C:mitochondrial inner membrane"/>
    <property type="evidence" value="ECO:0007669"/>
    <property type="project" value="UniProtKB-SubCell"/>
</dbReference>
<reference evidence="20" key="2">
    <citation type="submission" date="2025-08" db="UniProtKB">
        <authorList>
            <consortium name="Ensembl"/>
        </authorList>
    </citation>
    <scope>IDENTIFICATION</scope>
</reference>
<evidence type="ECO:0000256" key="8">
    <source>
        <dbReference type="ARBA" id="ARBA00022792"/>
    </source>
</evidence>
<dbReference type="GO" id="GO:0042776">
    <property type="term" value="P:proton motive force-driven mitochondrial ATP synthesis"/>
    <property type="evidence" value="ECO:0007669"/>
    <property type="project" value="TreeGrafter"/>
</dbReference>
<evidence type="ECO:0000256" key="5">
    <source>
        <dbReference type="ARBA" id="ARBA00022553"/>
    </source>
</evidence>
<keyword evidence="9 19" id="KW-1133">Transmembrane helix</keyword>
<keyword evidence="21" id="KW-1185">Reference proteome</keyword>
<organism evidence="20 21">
    <name type="scientific">Equus asinus</name>
    <name type="common">Donkey</name>
    <name type="synonym">Equus africanus asinus</name>
    <dbReference type="NCBI Taxonomy" id="9793"/>
    <lineage>
        <taxon>Eukaryota</taxon>
        <taxon>Metazoa</taxon>
        <taxon>Chordata</taxon>
        <taxon>Craniata</taxon>
        <taxon>Vertebrata</taxon>
        <taxon>Euteleostomi</taxon>
        <taxon>Mammalia</taxon>
        <taxon>Eutheria</taxon>
        <taxon>Laurasiatheria</taxon>
        <taxon>Perissodactyla</taxon>
        <taxon>Equidae</taxon>
        <taxon>Equus</taxon>
    </lineage>
</organism>
<evidence type="ECO:0000256" key="14">
    <source>
        <dbReference type="ARBA" id="ARBA00023310"/>
    </source>
</evidence>
<comment type="function">
    <text evidence="16">Subunit f, of the mitochondrial membrane ATP synthase complex (F(1)F(0) ATP synthase or Complex V) that produces ATP from ADP in the presence of a proton gradient across the membrane which is generated by electron transport complexes of the respiratory chain. ATP synthase complex consist of a soluble F(1) head domain - the catalytic core - and a membrane F(1) domain - the membrane proton channel. These two domains are linked by a central stalk rotating inside the F(1) region and a stationary peripheral stalk. During catalysis, ATP synthesis in the catalytic domain of F(1) is coupled via a rotary mechanism of the central stalk subunits to proton translocation. In vivo, can only synthesize ATP although its ATP hydrolase activity can be activated artificially in vitro. Part of the complex F(0) domain.</text>
</comment>
<keyword evidence="4" id="KW-0138">CF(0)</keyword>
<evidence type="ECO:0000256" key="19">
    <source>
        <dbReference type="SAM" id="Phobius"/>
    </source>
</evidence>
<comment type="subunit">
    <text evidence="17">Component of the ATP synthase complex composed at least of ATP5F1A/subunit alpha, ATP5F1B/subunit beta, ATP5MC1/subunit c (homooctomer), MT-ATP6/subunit a, MT-ATP8/subunit 8, ATP5ME/subunit e, ATP5MF/subunit f, ATP5MG/subunit g, ATP5MK/subunit k, ATP5MJ/subunit j, ATP5F1C/subunit gamma, ATP5F1D/subunit delta, ATP5F1E/subunit epsilon, ATP5PF/subunit F6, ATP5PB/subunit b, ATP5PD/subunit d, ATP5PO/subunit OSCP. ATP synthase complex consists of a soluble F(1) head domain (subunits alpha(3) and beta(3)) - the catalytic core - and a membrane F(0) domain - the membrane proton channel (subunits c, a, 8, e, f, g, k and j). These two domains are linked by a central stalk (subunits gamma, delta, and epsilon) rotating inside the F1 region and a stationary peripheral stalk (subunits F6, b, d, and OSCP).</text>
</comment>
<evidence type="ECO:0000256" key="17">
    <source>
        <dbReference type="ARBA" id="ARBA00064647"/>
    </source>
</evidence>
<keyword evidence="5" id="KW-0597">Phosphoprotein</keyword>
<dbReference type="GO" id="GO:0046933">
    <property type="term" value="F:proton-transporting ATP synthase activity, rotational mechanism"/>
    <property type="evidence" value="ECO:0007669"/>
    <property type="project" value="TreeGrafter"/>
</dbReference>
<evidence type="ECO:0000256" key="6">
    <source>
        <dbReference type="ARBA" id="ARBA00022692"/>
    </source>
</evidence>
<keyword evidence="13 19" id="KW-0472">Membrane</keyword>
<keyword evidence="7" id="KW-0375">Hydrogen ion transport</keyword>
<evidence type="ECO:0000256" key="3">
    <source>
        <dbReference type="ARBA" id="ARBA00022448"/>
    </source>
</evidence>
<evidence type="ECO:0000256" key="7">
    <source>
        <dbReference type="ARBA" id="ARBA00022781"/>
    </source>
</evidence>
<comment type="similarity">
    <text evidence="2">Belongs to the ATPase F chain family.</text>
</comment>
<evidence type="ECO:0000256" key="13">
    <source>
        <dbReference type="ARBA" id="ARBA00023136"/>
    </source>
</evidence>
<evidence type="ECO:0000313" key="20">
    <source>
        <dbReference type="Ensembl" id="ENSEASP00005011613.2"/>
    </source>
</evidence>
<keyword evidence="11" id="KW-0406">Ion transport</keyword>
<dbReference type="Proteomes" id="UP000694387">
    <property type="component" value="Chromosome 16"/>
</dbReference>
<evidence type="ECO:0000256" key="11">
    <source>
        <dbReference type="ARBA" id="ARBA00023065"/>
    </source>
</evidence>
<accession>A0A8C4LGI1</accession>
<evidence type="ECO:0000256" key="18">
    <source>
        <dbReference type="ARBA" id="ARBA00070733"/>
    </source>
</evidence>
<evidence type="ECO:0000256" key="9">
    <source>
        <dbReference type="ARBA" id="ARBA00022989"/>
    </source>
</evidence>
<keyword evidence="14" id="KW-0066">ATP synthesis</keyword>
<dbReference type="GeneTree" id="ENSGT00510000046986"/>
<keyword evidence="12" id="KW-0496">Mitochondrion</keyword>
<proteinExistence type="inferred from homology"/>
<dbReference type="GO" id="GO:0045259">
    <property type="term" value="C:proton-transporting ATP synthase complex"/>
    <property type="evidence" value="ECO:0007669"/>
    <property type="project" value="UniProtKB-KW"/>
</dbReference>
<evidence type="ECO:0000256" key="1">
    <source>
        <dbReference type="ARBA" id="ARBA00004434"/>
    </source>
</evidence>
<dbReference type="InterPro" id="IPR019344">
    <property type="entry name" value="F1F0-ATPsyn_F_prd"/>
</dbReference>